<keyword evidence="8" id="KW-1185">Reference proteome</keyword>
<keyword evidence="2" id="KW-0547">Nucleotide-binding</keyword>
<dbReference type="InterPro" id="IPR008271">
    <property type="entry name" value="Ser/Thr_kinase_AS"/>
</dbReference>
<proteinExistence type="inferred from homology"/>
<dbReference type="GO" id="GO:0005524">
    <property type="term" value="F:ATP binding"/>
    <property type="evidence" value="ECO:0007669"/>
    <property type="project" value="UniProtKB-KW"/>
</dbReference>
<dbReference type="PROSITE" id="PS50011">
    <property type="entry name" value="PROTEIN_KINASE_DOM"/>
    <property type="match status" value="1"/>
</dbReference>
<protein>
    <recommendedName>
        <fullName evidence="6">Protein kinase domain-containing protein</fullName>
    </recommendedName>
</protein>
<evidence type="ECO:0000313" key="8">
    <source>
        <dbReference type="Proteomes" id="UP001219933"/>
    </source>
</evidence>
<comment type="similarity">
    <text evidence="5">Belongs to the protein kinase superfamily. Ser/Thr protein kinase family. GCN2 subfamily.</text>
</comment>
<evidence type="ECO:0000256" key="3">
    <source>
        <dbReference type="ARBA" id="ARBA00022777"/>
    </source>
</evidence>
<dbReference type="PANTHER" id="PTHR11042:SF138">
    <property type="entry name" value="SERINE_THREONINE-PROTEIN KINASE IKS1-RELATED"/>
    <property type="match status" value="1"/>
</dbReference>
<dbReference type="PANTHER" id="PTHR11042">
    <property type="entry name" value="EUKARYOTIC TRANSLATION INITIATION FACTOR 2-ALPHA KINASE EIF2-ALPHA KINASE -RELATED"/>
    <property type="match status" value="1"/>
</dbReference>
<dbReference type="InterPro" id="IPR050339">
    <property type="entry name" value="CC_SR_Kinase"/>
</dbReference>
<dbReference type="EMBL" id="CP119877">
    <property type="protein sequence ID" value="WFD33612.1"/>
    <property type="molecule type" value="Genomic_DNA"/>
</dbReference>
<evidence type="ECO:0000256" key="1">
    <source>
        <dbReference type="ARBA" id="ARBA00022679"/>
    </source>
</evidence>
<evidence type="ECO:0000256" key="5">
    <source>
        <dbReference type="ARBA" id="ARBA00037982"/>
    </source>
</evidence>
<keyword evidence="4" id="KW-0067">ATP-binding</keyword>
<dbReference type="InterPro" id="IPR000719">
    <property type="entry name" value="Prot_kinase_dom"/>
</dbReference>
<dbReference type="Gene3D" id="1.10.510.10">
    <property type="entry name" value="Transferase(Phosphotransferase) domain 1"/>
    <property type="match status" value="1"/>
</dbReference>
<dbReference type="CDD" id="cd00180">
    <property type="entry name" value="PKc"/>
    <property type="match status" value="1"/>
</dbReference>
<evidence type="ECO:0000259" key="6">
    <source>
        <dbReference type="PROSITE" id="PS50011"/>
    </source>
</evidence>
<reference evidence="7" key="1">
    <citation type="submission" date="2023-03" db="EMBL/GenBank/DDBJ databases">
        <title>Mating type loci evolution in Malassezia.</title>
        <authorList>
            <person name="Coelho M.A."/>
        </authorList>
    </citation>
    <scope>NUCLEOTIDE SEQUENCE</scope>
    <source>
        <strain evidence="7">CBS 11721</strain>
    </source>
</reference>
<feature type="domain" description="Protein kinase" evidence="6">
    <location>
        <begin position="1"/>
        <end position="334"/>
    </location>
</feature>
<dbReference type="AlphaFoldDB" id="A0AAF0J4N6"/>
<dbReference type="Proteomes" id="UP001219933">
    <property type="component" value="Chromosome 1"/>
</dbReference>
<dbReference type="SUPFAM" id="SSF56112">
    <property type="entry name" value="Protein kinase-like (PK-like)"/>
    <property type="match status" value="1"/>
</dbReference>
<dbReference type="Pfam" id="PF00069">
    <property type="entry name" value="Pkinase"/>
    <property type="match status" value="1"/>
</dbReference>
<evidence type="ECO:0000256" key="2">
    <source>
        <dbReference type="ARBA" id="ARBA00022741"/>
    </source>
</evidence>
<dbReference type="Gene3D" id="3.30.200.20">
    <property type="entry name" value="Phosphorylase Kinase, domain 1"/>
    <property type="match status" value="1"/>
</dbReference>
<dbReference type="InterPro" id="IPR011009">
    <property type="entry name" value="Kinase-like_dom_sf"/>
</dbReference>
<dbReference type="GO" id="GO:0004672">
    <property type="term" value="F:protein kinase activity"/>
    <property type="evidence" value="ECO:0007669"/>
    <property type="project" value="InterPro"/>
</dbReference>
<evidence type="ECO:0000313" key="7">
    <source>
        <dbReference type="EMBL" id="WFD33612.1"/>
    </source>
</evidence>
<evidence type="ECO:0000256" key="4">
    <source>
        <dbReference type="ARBA" id="ARBA00022840"/>
    </source>
</evidence>
<dbReference type="GO" id="GO:0005737">
    <property type="term" value="C:cytoplasm"/>
    <property type="evidence" value="ECO:0007669"/>
    <property type="project" value="TreeGrafter"/>
</dbReference>
<name>A0AAF0J4N6_9BASI</name>
<dbReference type="GO" id="GO:0005634">
    <property type="term" value="C:nucleus"/>
    <property type="evidence" value="ECO:0007669"/>
    <property type="project" value="TreeGrafter"/>
</dbReference>
<accession>A0AAF0J4N6</accession>
<keyword evidence="3" id="KW-0418">Kinase</keyword>
<sequence length="398" mass="44122">MGLVRAPQRLPSDAQLVLRSQNHVAVFNPVSKQVVLHDNGVHVTDSSQANWICPTCGRPWGDMRDVETAPHYFKLLAEVPVERDNLTDVTNPGETLLRSLNEVHFMEEVEHPNVVHYKHAWVEPSQQSPFTPVVPTLHVLMNAANGGSLADWIEAQSGDTLKAEETHHIATGITKGLAFLHDRGILHLDIKPGNVLLHWHPGDRLPTAMLSDFGSCRLFSDMDRRTGHTGTMEYMAPEAVLPRANGEFMILSEKADVWSLGIVFYMLTFLDIPYANADDVDVLRTEIAAFKTSAVEQRLDTAALDSKLAKLLTQMLSVDPEARPTCHQVLHALVDVPPQHEPPQPPVKREYPWQILLAAALGYMQSAALLARVPPPYHHFALVATLLQTCAAYVLNAC</sequence>
<keyword evidence="1" id="KW-0808">Transferase</keyword>
<gene>
    <name evidence="7" type="ORF">MCUN1_000425</name>
</gene>
<dbReference type="SMART" id="SM00220">
    <property type="entry name" value="S_TKc"/>
    <property type="match status" value="1"/>
</dbReference>
<dbReference type="PROSITE" id="PS00108">
    <property type="entry name" value="PROTEIN_KINASE_ST"/>
    <property type="match status" value="1"/>
</dbReference>
<organism evidence="7 8">
    <name type="scientific">Malassezia cuniculi</name>
    <dbReference type="NCBI Taxonomy" id="948313"/>
    <lineage>
        <taxon>Eukaryota</taxon>
        <taxon>Fungi</taxon>
        <taxon>Dikarya</taxon>
        <taxon>Basidiomycota</taxon>
        <taxon>Ustilaginomycotina</taxon>
        <taxon>Malasseziomycetes</taxon>
        <taxon>Malasseziales</taxon>
        <taxon>Malasseziaceae</taxon>
        <taxon>Malassezia</taxon>
    </lineage>
</organism>